<proteinExistence type="predicted"/>
<gene>
    <name evidence="2" type="ORF">MEDL_30585</name>
</gene>
<sequence length="231" mass="25309">MFALSVYHVSNAGSRLTRRCEASNGRCGKNTHLSCSNMFGPGWTEKGKCCGKRSCCVCKYDFKRYIAVQCEDLQIDNGKAIINGIGVGSTATLSCELKVACPETVVTFDGSTYIFNCGEYNWYLAEAYCESQGGNLTSIETREENQFLKYVLTLIRTTGEAAPNHWWIGLTDIKTEGSFEWISGHPLSHTDWYQGPPSQPDSTGQTGRSPNVDCASLGLAFSFNGLIIIAC</sequence>
<dbReference type="SUPFAM" id="SSF56436">
    <property type="entry name" value="C-type lectin-like"/>
    <property type="match status" value="1"/>
</dbReference>
<keyword evidence="3" id="KW-1185">Reference proteome</keyword>
<comment type="caution">
    <text evidence="2">The sequence shown here is derived from an EMBL/GenBank/DDBJ whole genome shotgun (WGS) entry which is preliminary data.</text>
</comment>
<dbReference type="Pfam" id="PF00059">
    <property type="entry name" value="Lectin_C"/>
    <property type="match status" value="1"/>
</dbReference>
<dbReference type="InterPro" id="IPR050111">
    <property type="entry name" value="C-type_lectin/snaclec_domain"/>
</dbReference>
<accession>A0A8S3SBQ3</accession>
<dbReference type="InterPro" id="IPR016187">
    <property type="entry name" value="CTDL_fold"/>
</dbReference>
<dbReference type="SMART" id="SM00034">
    <property type="entry name" value="CLECT"/>
    <property type="match status" value="1"/>
</dbReference>
<reference evidence="2" key="1">
    <citation type="submission" date="2021-03" db="EMBL/GenBank/DDBJ databases">
        <authorList>
            <person name="Bekaert M."/>
        </authorList>
    </citation>
    <scope>NUCLEOTIDE SEQUENCE</scope>
</reference>
<dbReference type="InterPro" id="IPR016186">
    <property type="entry name" value="C-type_lectin-like/link_sf"/>
</dbReference>
<dbReference type="InterPro" id="IPR001304">
    <property type="entry name" value="C-type_lectin-like"/>
</dbReference>
<dbReference type="OrthoDB" id="6162243at2759"/>
<dbReference type="Proteomes" id="UP000683360">
    <property type="component" value="Unassembled WGS sequence"/>
</dbReference>
<feature type="domain" description="C-type lectin" evidence="1">
    <location>
        <begin position="108"/>
        <end position="217"/>
    </location>
</feature>
<dbReference type="PROSITE" id="PS50041">
    <property type="entry name" value="C_TYPE_LECTIN_2"/>
    <property type="match status" value="1"/>
</dbReference>
<evidence type="ECO:0000313" key="2">
    <source>
        <dbReference type="EMBL" id="CAG2216875.1"/>
    </source>
</evidence>
<evidence type="ECO:0000313" key="3">
    <source>
        <dbReference type="Proteomes" id="UP000683360"/>
    </source>
</evidence>
<dbReference type="PANTHER" id="PTHR22803">
    <property type="entry name" value="MANNOSE, PHOSPHOLIPASE, LECTIN RECEPTOR RELATED"/>
    <property type="match status" value="1"/>
</dbReference>
<dbReference type="EMBL" id="CAJPWZ010001494">
    <property type="protein sequence ID" value="CAG2216875.1"/>
    <property type="molecule type" value="Genomic_DNA"/>
</dbReference>
<name>A0A8S3SBQ3_MYTED</name>
<protein>
    <recommendedName>
        <fullName evidence="1">C-type lectin domain-containing protein</fullName>
    </recommendedName>
</protein>
<evidence type="ECO:0000259" key="1">
    <source>
        <dbReference type="PROSITE" id="PS50041"/>
    </source>
</evidence>
<dbReference type="Gene3D" id="3.10.100.10">
    <property type="entry name" value="Mannose-Binding Protein A, subunit A"/>
    <property type="match status" value="1"/>
</dbReference>
<organism evidence="2 3">
    <name type="scientific">Mytilus edulis</name>
    <name type="common">Blue mussel</name>
    <dbReference type="NCBI Taxonomy" id="6550"/>
    <lineage>
        <taxon>Eukaryota</taxon>
        <taxon>Metazoa</taxon>
        <taxon>Spiralia</taxon>
        <taxon>Lophotrochozoa</taxon>
        <taxon>Mollusca</taxon>
        <taxon>Bivalvia</taxon>
        <taxon>Autobranchia</taxon>
        <taxon>Pteriomorphia</taxon>
        <taxon>Mytilida</taxon>
        <taxon>Mytiloidea</taxon>
        <taxon>Mytilidae</taxon>
        <taxon>Mytilinae</taxon>
        <taxon>Mytilus</taxon>
    </lineage>
</organism>
<dbReference type="AlphaFoldDB" id="A0A8S3SBQ3"/>